<evidence type="ECO:0000259" key="11">
    <source>
        <dbReference type="Pfam" id="PF05649"/>
    </source>
</evidence>
<keyword evidence="6" id="KW-0862">Zinc</keyword>
<evidence type="ECO:0000256" key="2">
    <source>
        <dbReference type="ARBA" id="ARBA00007357"/>
    </source>
</evidence>
<evidence type="ECO:0000256" key="7">
    <source>
        <dbReference type="ARBA" id="ARBA00023049"/>
    </source>
</evidence>
<evidence type="ECO:0000256" key="4">
    <source>
        <dbReference type="ARBA" id="ARBA00022723"/>
    </source>
</evidence>
<evidence type="ECO:0000313" key="12">
    <source>
        <dbReference type="Proteomes" id="UP000095287"/>
    </source>
</evidence>
<feature type="domain" description="Peptidase M13 C-terminal" evidence="10">
    <location>
        <begin position="637"/>
        <end position="859"/>
    </location>
</feature>
<protein>
    <submittedName>
        <fullName evidence="13">Peptidase_M13 domain-containing protein</fullName>
    </submittedName>
</protein>
<keyword evidence="7" id="KW-0482">Metalloprotease</keyword>
<name>A0A1I7ZEX6_9BILA</name>
<dbReference type="SUPFAM" id="SSF55486">
    <property type="entry name" value="Metalloproteases ('zincins'), catalytic domain"/>
    <property type="match status" value="2"/>
</dbReference>
<evidence type="ECO:0000256" key="8">
    <source>
        <dbReference type="SAM" id="MobiDB-lite"/>
    </source>
</evidence>
<dbReference type="Gene3D" id="3.40.390.10">
    <property type="entry name" value="Collagenase (Catalytic Domain)"/>
    <property type="match status" value="2"/>
</dbReference>
<dbReference type="PROSITE" id="PS51885">
    <property type="entry name" value="NEPRILYSIN"/>
    <property type="match status" value="1"/>
</dbReference>
<dbReference type="InterPro" id="IPR018497">
    <property type="entry name" value="Peptidase_M13_C"/>
</dbReference>
<dbReference type="Pfam" id="PF05649">
    <property type="entry name" value="Peptidase_M13_N"/>
    <property type="match status" value="1"/>
</dbReference>
<dbReference type="GO" id="GO:0046872">
    <property type="term" value="F:metal ion binding"/>
    <property type="evidence" value="ECO:0007669"/>
    <property type="project" value="UniProtKB-KW"/>
</dbReference>
<dbReference type="InterPro" id="IPR008753">
    <property type="entry name" value="Peptidase_M13_N"/>
</dbReference>
<evidence type="ECO:0000256" key="9">
    <source>
        <dbReference type="SAM" id="Phobius"/>
    </source>
</evidence>
<dbReference type="PANTHER" id="PTHR11733:SF188">
    <property type="entry name" value="NEPRILYSIN"/>
    <property type="match status" value="1"/>
</dbReference>
<sequence>MADLLSKVSVAILILTLGVAIASLVLNIVILGKENSHHDSDNKPAASPAPTTTPLPTLVPTPPPVIRNTTKYQKAADTLYSGMDESVDPCDDFYGFTCGSYIKNAKIPDGAGRIGTYDLSQQIVNQRIFDALATVTDMSTATEQITKKVINACIANAMLKTPEDKSKTVYDLITKLFGGLPLLNSAWTTVTPAAFWKGVGILEGVHNVPSLLQAQVTVDQRDVSRNALYINQGGLMMPRDFYVKPQFLANVEDYLSSVQSTFSSFAKHLNLAAPAIEDLQELVQFEIELATAMAQVTVDQRDVSRNALYINQGGLMMPRDFYVKPQFLANVEDYLSSVQSTFSSFAKHLNLAAPAIEDLQELVQFEIELATAMVPDDLLRNYRQQYNGYSVVDLANAYQFVSWNDYFTGMGLPNATKDELVVAQPTYLAALSSIFGGKGGVYDGQRFSMKTAVNFVVLRLLQDASGFLGGQQHAEFVSFLSDNGVKKPVAAANETIVNCVDEAAGLMVYGPGYVYIQSIPEREQVRKNVTTQTTLIIDAFFDMMGTLTWMTDASKAAAKNKRDGLVKNIGWPAMFDKTDGSLDKYNSLYKPILQANVTDYWDILLILKSAYQQTENIGTVFKQADRANFLSSPSTVNAWYQPERNSITFPYAAFNPPYFDFDYPQAYNFAGQGGTGGHELTHGYDDEGVQFGRNGTLGGCSWDYCGWMDSKSRAGFQNMAQCVISQYSSTCCPKELKDSAVHCANGATTQGENIADLGGQQAAYHAYQNWKQRYNGGVEEPRLPGKMSKYTPNQVFWITYGYSWCMKQSPKNLVNQLLTNPHAPGSCRTNQVVQDIPEFGHDFNCPRGSKMYPKPEENVRCKVWTGV</sequence>
<dbReference type="GO" id="GO:0005886">
    <property type="term" value="C:plasma membrane"/>
    <property type="evidence" value="ECO:0007669"/>
    <property type="project" value="TreeGrafter"/>
</dbReference>
<feature type="transmembrane region" description="Helical" evidence="9">
    <location>
        <begin position="12"/>
        <end position="32"/>
    </location>
</feature>
<dbReference type="GO" id="GO:0004222">
    <property type="term" value="F:metalloendopeptidase activity"/>
    <property type="evidence" value="ECO:0007669"/>
    <property type="project" value="InterPro"/>
</dbReference>
<evidence type="ECO:0000256" key="3">
    <source>
        <dbReference type="ARBA" id="ARBA00022670"/>
    </source>
</evidence>
<feature type="domain" description="Peptidase M13 N-terminal" evidence="11">
    <location>
        <begin position="295"/>
        <end position="572"/>
    </location>
</feature>
<accession>A0A1I7ZEX6</accession>
<dbReference type="PANTHER" id="PTHR11733">
    <property type="entry name" value="ZINC METALLOPROTEASE FAMILY M13 NEPRILYSIN-RELATED"/>
    <property type="match status" value="1"/>
</dbReference>
<organism evidence="12 13">
    <name type="scientific">Steinernema glaseri</name>
    <dbReference type="NCBI Taxonomy" id="37863"/>
    <lineage>
        <taxon>Eukaryota</taxon>
        <taxon>Metazoa</taxon>
        <taxon>Ecdysozoa</taxon>
        <taxon>Nematoda</taxon>
        <taxon>Chromadorea</taxon>
        <taxon>Rhabditida</taxon>
        <taxon>Tylenchina</taxon>
        <taxon>Panagrolaimomorpha</taxon>
        <taxon>Strongyloidoidea</taxon>
        <taxon>Steinernematidae</taxon>
        <taxon>Steinernema</taxon>
    </lineage>
</organism>
<dbReference type="CDD" id="cd08662">
    <property type="entry name" value="M13"/>
    <property type="match status" value="1"/>
</dbReference>
<keyword evidence="9" id="KW-0812">Transmembrane</keyword>
<dbReference type="Gene3D" id="1.10.1380.10">
    <property type="entry name" value="Neutral endopeptidase , domain2"/>
    <property type="match status" value="2"/>
</dbReference>
<dbReference type="WBParaSite" id="L893_g25852.t1">
    <property type="protein sequence ID" value="L893_g25852.t1"/>
    <property type="gene ID" value="L893_g25852"/>
</dbReference>
<dbReference type="GO" id="GO:0016485">
    <property type="term" value="P:protein processing"/>
    <property type="evidence" value="ECO:0007669"/>
    <property type="project" value="TreeGrafter"/>
</dbReference>
<keyword evidence="4" id="KW-0479">Metal-binding</keyword>
<dbReference type="PRINTS" id="PR00786">
    <property type="entry name" value="NEPRILYSIN"/>
</dbReference>
<evidence type="ECO:0000256" key="6">
    <source>
        <dbReference type="ARBA" id="ARBA00022833"/>
    </source>
</evidence>
<keyword evidence="9" id="KW-1133">Transmembrane helix</keyword>
<keyword evidence="9" id="KW-0472">Membrane</keyword>
<feature type="compositionally biased region" description="Pro residues" evidence="8">
    <location>
        <begin position="51"/>
        <end position="64"/>
    </location>
</feature>
<comment type="cofactor">
    <cofactor evidence="1">
        <name>Zn(2+)</name>
        <dbReference type="ChEBI" id="CHEBI:29105"/>
    </cofactor>
</comment>
<dbReference type="InterPro" id="IPR000718">
    <property type="entry name" value="Peptidase_M13"/>
</dbReference>
<keyword evidence="5" id="KW-0378">Hydrolase</keyword>
<dbReference type="InterPro" id="IPR042089">
    <property type="entry name" value="Peptidase_M13_dom_2"/>
</dbReference>
<reference evidence="13" key="1">
    <citation type="submission" date="2016-11" db="UniProtKB">
        <authorList>
            <consortium name="WormBaseParasite"/>
        </authorList>
    </citation>
    <scope>IDENTIFICATION</scope>
</reference>
<dbReference type="Pfam" id="PF01431">
    <property type="entry name" value="Peptidase_M13"/>
    <property type="match status" value="1"/>
</dbReference>
<keyword evidence="12" id="KW-1185">Reference proteome</keyword>
<feature type="region of interest" description="Disordered" evidence="8">
    <location>
        <begin position="37"/>
        <end position="64"/>
    </location>
</feature>
<evidence type="ECO:0000259" key="10">
    <source>
        <dbReference type="Pfam" id="PF01431"/>
    </source>
</evidence>
<dbReference type="InterPro" id="IPR024079">
    <property type="entry name" value="MetalloPept_cat_dom_sf"/>
</dbReference>
<dbReference type="Proteomes" id="UP000095287">
    <property type="component" value="Unplaced"/>
</dbReference>
<evidence type="ECO:0000256" key="1">
    <source>
        <dbReference type="ARBA" id="ARBA00001947"/>
    </source>
</evidence>
<proteinExistence type="inferred from homology"/>
<comment type="similarity">
    <text evidence="2">Belongs to the peptidase M13 family.</text>
</comment>
<dbReference type="AlphaFoldDB" id="A0A1I7ZEX6"/>
<keyword evidence="3" id="KW-0645">Protease</keyword>
<evidence type="ECO:0000313" key="13">
    <source>
        <dbReference type="WBParaSite" id="L893_g25852.t1"/>
    </source>
</evidence>
<evidence type="ECO:0000256" key="5">
    <source>
        <dbReference type="ARBA" id="ARBA00022801"/>
    </source>
</evidence>